<feature type="region of interest" description="Disordered" evidence="1">
    <location>
        <begin position="739"/>
        <end position="790"/>
    </location>
</feature>
<keyword evidence="2" id="KW-1133">Transmembrane helix</keyword>
<feature type="region of interest" description="Disordered" evidence="1">
    <location>
        <begin position="803"/>
        <end position="826"/>
    </location>
</feature>
<dbReference type="Proteomes" id="UP000488295">
    <property type="component" value="Unassembled WGS sequence"/>
</dbReference>
<protein>
    <submittedName>
        <fullName evidence="3">Uncharacterized protein</fullName>
    </submittedName>
</protein>
<feature type="region of interest" description="Disordered" evidence="1">
    <location>
        <begin position="1443"/>
        <end position="1466"/>
    </location>
</feature>
<dbReference type="RefSeq" id="WP_155692781.1">
    <property type="nucleotide sequence ID" value="NZ_WKKC01000021.1"/>
</dbReference>
<evidence type="ECO:0000256" key="1">
    <source>
        <dbReference type="SAM" id="MobiDB-lite"/>
    </source>
</evidence>
<keyword evidence="2" id="KW-0812">Transmembrane</keyword>
<feature type="compositionally biased region" description="Basic and acidic residues" evidence="1">
    <location>
        <begin position="921"/>
        <end position="935"/>
    </location>
</feature>
<organism evidence="3 4">
    <name type="scientific">Lactobacillus johnsonii</name>
    <dbReference type="NCBI Taxonomy" id="33959"/>
    <lineage>
        <taxon>Bacteria</taxon>
        <taxon>Bacillati</taxon>
        <taxon>Bacillota</taxon>
        <taxon>Bacilli</taxon>
        <taxon>Lactobacillales</taxon>
        <taxon>Lactobacillaceae</taxon>
        <taxon>Lactobacillus</taxon>
    </lineage>
</organism>
<proteinExistence type="predicted"/>
<evidence type="ECO:0000256" key="2">
    <source>
        <dbReference type="SAM" id="Phobius"/>
    </source>
</evidence>
<name>A0A9X5AM75_LACJH</name>
<reference evidence="3 4" key="1">
    <citation type="submission" date="2019-11" db="EMBL/GenBank/DDBJ databases">
        <title>Gastrointestinal microbiota of Peromyscus leucopus.</title>
        <authorList>
            <person name="Milovic A."/>
            <person name="Bassam K."/>
            <person name="Barbour A.G."/>
        </authorList>
    </citation>
    <scope>NUCLEOTIDE SEQUENCE [LARGE SCALE GENOMIC DNA]</scope>
    <source>
        <strain evidence="3 4">LL8</strain>
    </source>
</reference>
<feature type="compositionally biased region" description="Polar residues" evidence="1">
    <location>
        <begin position="1443"/>
        <end position="1462"/>
    </location>
</feature>
<feature type="transmembrane region" description="Helical" evidence="2">
    <location>
        <begin position="538"/>
        <end position="557"/>
    </location>
</feature>
<feature type="region of interest" description="Disordered" evidence="1">
    <location>
        <begin position="901"/>
        <end position="935"/>
    </location>
</feature>
<feature type="transmembrane region" description="Helical" evidence="2">
    <location>
        <begin position="578"/>
        <end position="596"/>
    </location>
</feature>
<sequence>MKKAKNLLVRFLKSKVAVFLVLLGILGVGLTQAAKADGNYNFATVYQYYMLDNRADSLKNQGSESKVANVAPLGSGGVTGNFSYNEIVNSAPKGDGNKQAAEDFVSMMATYSAYKYFSNKVQGFESIVAYLGRALTMFILLPFSLAMDIVATLYPALLKILAKLNVIPLLGEALTNLSIKSGLMEAAGFNKTDVNNFINAMLAIACSFIVIALGMSLRRGGQNIDRKWWRKFKGRVFMVLCFPLVIGFGATLLNDIGDMAKDVPEMNSSFQKYLVDDRSWALKYNFAPQGNSSQQSDIKPGSKGFVDLKFDPYTRPGASRILQINKGSDVAGTDSIFPNTALLLAYGVGDSFSAADYINYQGSKASSGNTFGSYYSYANGFSEKQLLDVDKAYYPSGGASGVKDDQAGSYKSAIDDYKAGKDKKELNTSKQIAWRDRFIYGAKTAGALDKYYGDTPSQEMVKNQVGGLKARNVPSDQSMFLILSTIFNENGGRYYINAPARGIKSVQGLFDSNRSEYFTVSMVGNSFFTFVGLVGDPLITLTVLVAAITALFSIGLLDMNLRPLSSAGKGFVLGDIEYGGAFIIYSLGIAGTWILFVSLPTIIITVVQAVAKSVFTVPINLAGAHPSSPQQTLALNGIPIVLSGIVSIVFALMWLKSKKFRYLLNDLFTFVWNWAQAAADRLERQAAGQDASAAKRYAREGHKRNKVLKGMDRMDDLARNAGRAVLRAGLTRGLGIDSETAKDIIPSEHEEDPDSNAPIDSEHNGNDDDSEEPGSIKRPNNSQGSKSPEDIRRAGQFDRIHNALSNIGNSDDPEEEDQDYPLDTDNDIEESDKAIAAFRRDPTQDNLENAQERLMALRKHLVDSGAPQEQLDDVDKAITELNNIGDGYGLDPNRISDKAIESDNVEKRRNNDANNPNNINSDHEKPKTIDEATDNADKVLDDIQNDPRTSRDNIDHVLASENALDNFRTNPTPENLQAAQSSLEALKKQLIASGAPQDQINNVDKVIDGLNKVGVDNGLIQNPDNPVESNNLEPKVVANNANKALNDIQNDPRTSRDTIDNVLASESALNKFRTNPTPENLQVAQSRLETLKKQLIASGAPQSQINNVDKAINGLSKTEVNNDMPQNDGSFVESNNLEPNKAANNADNVLRHIRNDPRANGNTLDKVTASDEALFNFRNQPTPETLQAARSSLETLKKQLIASGAPQSQINNVDKAINGLSKTEVNNDMPQNDGSFVESNNLEPNKAANNADNVLRHIRNDPRANGNTLDKVTASDEALFNFRNQPTPETLQAARSSLEMLKKQLSISGAPQKQIIDVDRAINGLNKTQVDTGLTQNSDNPIKSTNLASKVAMNNANTVLRNIQNDPNSTRSSIDSVLASKRAINTFRTNPTPENLQAARSSLGVLKKQLVASGAPQKQIVEVNKTIDGFNKPSQSLSQKISTQAPSSTTVHSSNTQSFTKPRTTDKHVVHKVVDQVVNDKTQGSSNSDPIVRHHVQRIISNSSNSQTKRPIIDVNDKERIERVTTQKVMRPIINRNVNRVVTDNQLRGVISSLGPAAQNKTVAEPLRQLRRSENIAEVKKNIRTLQKAVRALNRSTKNKIDKKAFVDNLYNLQKPKNLVGGKD</sequence>
<feature type="transmembrane region" description="Helical" evidence="2">
    <location>
        <begin position="236"/>
        <end position="253"/>
    </location>
</feature>
<keyword evidence="2" id="KW-0472">Membrane</keyword>
<comment type="caution">
    <text evidence="3">The sequence shown here is derived from an EMBL/GenBank/DDBJ whole genome shotgun (WGS) entry which is preliminary data.</text>
</comment>
<evidence type="ECO:0000313" key="4">
    <source>
        <dbReference type="Proteomes" id="UP000488295"/>
    </source>
</evidence>
<dbReference type="EMBL" id="WKKC01000021">
    <property type="protein sequence ID" value="MTE03609.1"/>
    <property type="molecule type" value="Genomic_DNA"/>
</dbReference>
<feature type="transmembrane region" description="Helical" evidence="2">
    <location>
        <begin position="633"/>
        <end position="655"/>
    </location>
</feature>
<feature type="compositionally biased region" description="Basic and acidic residues" evidence="1">
    <location>
        <begin position="901"/>
        <end position="911"/>
    </location>
</feature>
<gene>
    <name evidence="3" type="ORF">GJU95_07490</name>
</gene>
<evidence type="ECO:0000313" key="3">
    <source>
        <dbReference type="EMBL" id="MTE03609.1"/>
    </source>
</evidence>
<feature type="compositionally biased region" description="Basic and acidic residues" evidence="1">
    <location>
        <begin position="739"/>
        <end position="748"/>
    </location>
</feature>
<feature type="compositionally biased region" description="Acidic residues" evidence="1">
    <location>
        <begin position="811"/>
        <end position="826"/>
    </location>
</feature>
<accession>A0A9X5AM75</accession>
<feature type="transmembrane region" description="Helical" evidence="2">
    <location>
        <begin position="197"/>
        <end position="215"/>
    </location>
</feature>
<feature type="transmembrane region" description="Helical" evidence="2">
    <location>
        <begin position="602"/>
        <end position="621"/>
    </location>
</feature>